<evidence type="ECO:0000313" key="1">
    <source>
        <dbReference type="EMBL" id="KAK0440888.1"/>
    </source>
</evidence>
<gene>
    <name evidence="1" type="ORF">EV420DRAFT_1130194</name>
</gene>
<sequence>MNYLTYRIPLKITLSAYTETGQKESTIPVLAQRSYTGRRVIPSTLANTLCISLGAGRVSEKLNMTLGTSYTLDGYPISKSFLDSCIKRNHDFGTAYAHSQRSNDKAIIRGDLCKREVRDRKMRQAVLCDGRISKKEVPPRRVWDLGANRVVPYWVAANRPWGISHAWVDEKDREDVWTPINGYQWPVPMPKNADLNLIRIEMLNKGARYAWLDVLCLRQKYDARQNHLEEDHRRENLRVEEWKLDVPTIGYVYDQVHVVYYLSGLGLPLDLTPGYFDSDRCWSNRAWTLQEIGRRCNVIIAGDTGEHNVWTMFHEQLE</sequence>
<reference evidence="1" key="1">
    <citation type="submission" date="2023-06" db="EMBL/GenBank/DDBJ databases">
        <authorList>
            <consortium name="Lawrence Berkeley National Laboratory"/>
            <person name="Ahrendt S."/>
            <person name="Sahu N."/>
            <person name="Indic B."/>
            <person name="Wong-Bajracharya J."/>
            <person name="Merenyi Z."/>
            <person name="Ke H.-M."/>
            <person name="Monk M."/>
            <person name="Kocsube S."/>
            <person name="Drula E."/>
            <person name="Lipzen A."/>
            <person name="Balint B."/>
            <person name="Henrissat B."/>
            <person name="Andreopoulos B."/>
            <person name="Martin F.M."/>
            <person name="Harder C.B."/>
            <person name="Rigling D."/>
            <person name="Ford K.L."/>
            <person name="Foster G.D."/>
            <person name="Pangilinan J."/>
            <person name="Papanicolaou A."/>
            <person name="Barry K."/>
            <person name="LaButti K."/>
            <person name="Viragh M."/>
            <person name="Koriabine M."/>
            <person name="Yan M."/>
            <person name="Riley R."/>
            <person name="Champramary S."/>
            <person name="Plett K.L."/>
            <person name="Tsai I.J."/>
            <person name="Slot J."/>
            <person name="Sipos G."/>
            <person name="Plett J."/>
            <person name="Nagy L.G."/>
            <person name="Grigoriev I.V."/>
        </authorList>
    </citation>
    <scope>NUCLEOTIDE SEQUENCE</scope>
    <source>
        <strain evidence="1">CCBAS 213</strain>
    </source>
</reference>
<protein>
    <recommendedName>
        <fullName evidence="3">Heterokaryon incompatibility domain-containing protein</fullName>
    </recommendedName>
</protein>
<dbReference type="AlphaFoldDB" id="A0AA39JE12"/>
<organism evidence="1 2">
    <name type="scientific">Armillaria tabescens</name>
    <name type="common">Ringless honey mushroom</name>
    <name type="synonym">Agaricus tabescens</name>
    <dbReference type="NCBI Taxonomy" id="1929756"/>
    <lineage>
        <taxon>Eukaryota</taxon>
        <taxon>Fungi</taxon>
        <taxon>Dikarya</taxon>
        <taxon>Basidiomycota</taxon>
        <taxon>Agaricomycotina</taxon>
        <taxon>Agaricomycetes</taxon>
        <taxon>Agaricomycetidae</taxon>
        <taxon>Agaricales</taxon>
        <taxon>Marasmiineae</taxon>
        <taxon>Physalacriaceae</taxon>
        <taxon>Desarmillaria</taxon>
    </lineage>
</organism>
<comment type="caution">
    <text evidence="1">The sequence shown here is derived from an EMBL/GenBank/DDBJ whole genome shotgun (WGS) entry which is preliminary data.</text>
</comment>
<name>A0AA39JE12_ARMTA</name>
<evidence type="ECO:0000313" key="2">
    <source>
        <dbReference type="Proteomes" id="UP001175211"/>
    </source>
</evidence>
<dbReference type="RefSeq" id="XP_060323743.1">
    <property type="nucleotide sequence ID" value="XM_060465976.1"/>
</dbReference>
<dbReference type="EMBL" id="JAUEPS010000074">
    <property type="protein sequence ID" value="KAK0440888.1"/>
    <property type="molecule type" value="Genomic_DNA"/>
</dbReference>
<evidence type="ECO:0008006" key="3">
    <source>
        <dbReference type="Google" id="ProtNLM"/>
    </source>
</evidence>
<dbReference type="Proteomes" id="UP001175211">
    <property type="component" value="Unassembled WGS sequence"/>
</dbReference>
<dbReference type="GeneID" id="85349524"/>
<keyword evidence="2" id="KW-1185">Reference proteome</keyword>
<accession>A0AA39JE12</accession>
<proteinExistence type="predicted"/>